<keyword evidence="4" id="KW-1185">Reference proteome</keyword>
<evidence type="ECO:0000313" key="4">
    <source>
        <dbReference type="Proteomes" id="UP000828390"/>
    </source>
</evidence>
<gene>
    <name evidence="3" type="ORF">DPMN_068946</name>
</gene>
<feature type="domain" description="MCM3-like winged helix" evidence="2">
    <location>
        <begin position="73"/>
        <end position="139"/>
    </location>
</feature>
<dbReference type="InterPro" id="IPR056575">
    <property type="entry name" value="WH_MCM3_C"/>
</dbReference>
<comment type="caution">
    <text evidence="3">The sequence shown here is derived from an EMBL/GenBank/DDBJ whole genome shotgun (WGS) entry which is preliminary data.</text>
</comment>
<protein>
    <recommendedName>
        <fullName evidence="2">MCM3-like winged helix domain-containing protein</fullName>
    </recommendedName>
</protein>
<evidence type="ECO:0000256" key="1">
    <source>
        <dbReference type="SAM" id="MobiDB-lite"/>
    </source>
</evidence>
<feature type="region of interest" description="Disordered" evidence="1">
    <location>
        <begin position="1"/>
        <end position="72"/>
    </location>
</feature>
<organism evidence="3 4">
    <name type="scientific">Dreissena polymorpha</name>
    <name type="common">Zebra mussel</name>
    <name type="synonym">Mytilus polymorpha</name>
    <dbReference type="NCBI Taxonomy" id="45954"/>
    <lineage>
        <taxon>Eukaryota</taxon>
        <taxon>Metazoa</taxon>
        <taxon>Spiralia</taxon>
        <taxon>Lophotrochozoa</taxon>
        <taxon>Mollusca</taxon>
        <taxon>Bivalvia</taxon>
        <taxon>Autobranchia</taxon>
        <taxon>Heteroconchia</taxon>
        <taxon>Euheterodonta</taxon>
        <taxon>Imparidentia</taxon>
        <taxon>Neoheterodontei</taxon>
        <taxon>Myida</taxon>
        <taxon>Dreissenoidea</taxon>
        <taxon>Dreissenidae</taxon>
        <taxon>Dreissena</taxon>
    </lineage>
</organism>
<dbReference type="Proteomes" id="UP000828390">
    <property type="component" value="Unassembled WGS sequence"/>
</dbReference>
<feature type="compositionally biased region" description="Basic and acidic residues" evidence="1">
    <location>
        <begin position="1"/>
        <end position="24"/>
    </location>
</feature>
<dbReference type="AlphaFoldDB" id="A0A9D3YYI4"/>
<reference evidence="3" key="2">
    <citation type="submission" date="2020-11" db="EMBL/GenBank/DDBJ databases">
        <authorList>
            <person name="McCartney M.A."/>
            <person name="Auch B."/>
            <person name="Kono T."/>
            <person name="Mallez S."/>
            <person name="Becker A."/>
            <person name="Gohl D.M."/>
            <person name="Silverstein K.A.T."/>
            <person name="Koren S."/>
            <person name="Bechman K.B."/>
            <person name="Herman A."/>
            <person name="Abrahante J.E."/>
            <person name="Garbe J."/>
        </authorList>
    </citation>
    <scope>NUCLEOTIDE SEQUENCE</scope>
    <source>
        <strain evidence="3">Duluth1</strain>
        <tissue evidence="3">Whole animal</tissue>
    </source>
</reference>
<sequence>MELHILSGERREQRERRPSRKEGDEGYDPYDFEEDEAASADEAGTETRPRRKPRSQDAVVMDTDSGSQREKTTLDEAKLKTFRAKLFDLFKSEHAQSVAISKVKGHMGSGFTEDEVFAAIEKMMDANQVMLADDVVFLI</sequence>
<dbReference type="Pfam" id="PF23191">
    <property type="entry name" value="WHD_MCM3_C"/>
    <property type="match status" value="1"/>
</dbReference>
<name>A0A9D3YYI4_DREPO</name>
<accession>A0A9D3YYI4</accession>
<proteinExistence type="predicted"/>
<feature type="compositionally biased region" description="Acidic residues" evidence="1">
    <location>
        <begin position="25"/>
        <end position="39"/>
    </location>
</feature>
<evidence type="ECO:0000259" key="2">
    <source>
        <dbReference type="Pfam" id="PF23191"/>
    </source>
</evidence>
<evidence type="ECO:0000313" key="3">
    <source>
        <dbReference type="EMBL" id="KAH3709483.1"/>
    </source>
</evidence>
<dbReference type="EMBL" id="JAIWYP010000014">
    <property type="protein sequence ID" value="KAH3709483.1"/>
    <property type="molecule type" value="Genomic_DNA"/>
</dbReference>
<reference evidence="3" key="1">
    <citation type="journal article" date="2019" name="bioRxiv">
        <title>The Genome of the Zebra Mussel, Dreissena polymorpha: A Resource for Invasive Species Research.</title>
        <authorList>
            <person name="McCartney M.A."/>
            <person name="Auch B."/>
            <person name="Kono T."/>
            <person name="Mallez S."/>
            <person name="Zhang Y."/>
            <person name="Obille A."/>
            <person name="Becker A."/>
            <person name="Abrahante J.E."/>
            <person name="Garbe J."/>
            <person name="Badalamenti J.P."/>
            <person name="Herman A."/>
            <person name="Mangelson H."/>
            <person name="Liachko I."/>
            <person name="Sullivan S."/>
            <person name="Sone E.D."/>
            <person name="Koren S."/>
            <person name="Silverstein K.A.T."/>
            <person name="Beckman K.B."/>
            <person name="Gohl D.M."/>
        </authorList>
    </citation>
    <scope>NUCLEOTIDE SEQUENCE</scope>
    <source>
        <strain evidence="3">Duluth1</strain>
        <tissue evidence="3">Whole animal</tissue>
    </source>
</reference>